<gene>
    <name evidence="4" type="ORF">F4559_000642</name>
</gene>
<feature type="transmembrane region" description="Helical" evidence="2">
    <location>
        <begin position="136"/>
        <end position="165"/>
    </location>
</feature>
<reference evidence="4 5" key="1">
    <citation type="submission" date="2020-08" db="EMBL/GenBank/DDBJ databases">
        <title>Sequencing the genomes of 1000 actinobacteria strains.</title>
        <authorList>
            <person name="Klenk H.-P."/>
        </authorList>
    </citation>
    <scope>NUCLEOTIDE SEQUENCE [LARGE SCALE GENOMIC DNA]</scope>
    <source>
        <strain evidence="4 5">DSM 45084</strain>
    </source>
</reference>
<keyword evidence="5" id="KW-1185">Reference proteome</keyword>
<feature type="region of interest" description="Disordered" evidence="1">
    <location>
        <begin position="303"/>
        <end position="345"/>
    </location>
</feature>
<proteinExistence type="predicted"/>
<name>A0A7W7SYG4_9PSEU</name>
<dbReference type="AlphaFoldDB" id="A0A7W7SYG4"/>
<keyword evidence="2" id="KW-0812">Transmembrane</keyword>
<comment type="caution">
    <text evidence="4">The sequence shown here is derived from an EMBL/GenBank/DDBJ whole genome shotgun (WGS) entry which is preliminary data.</text>
</comment>
<feature type="transmembrane region" description="Helical" evidence="2">
    <location>
        <begin position="249"/>
        <end position="269"/>
    </location>
</feature>
<dbReference type="Pfam" id="PF01757">
    <property type="entry name" value="Acyl_transf_3"/>
    <property type="match status" value="1"/>
</dbReference>
<evidence type="ECO:0000259" key="3">
    <source>
        <dbReference type="Pfam" id="PF01757"/>
    </source>
</evidence>
<feature type="transmembrane region" description="Helical" evidence="2">
    <location>
        <begin position="107"/>
        <end position="130"/>
    </location>
</feature>
<keyword evidence="2" id="KW-1133">Transmembrane helix</keyword>
<sequence length="439" mass="47714">MTRDPFVDAVRAVGIVGVVVGHWLVTSVVATGDGFVVDSPLRWMPWLAPFTWLFQTLGLLFFAGGFAAARSRRSRLRRLVVPVGVLTGTWALVLLGMAARGVPQQTVLTVGYLVVTPLWFLAVYVVFSLVTPLSRWWWVLPVAAVGLAFEWTAVLAVWVVPWWIGVLVARHGQRRRWGSALFVSGGLAFAVCLCLGYPVSAVGVPGAAVSNLFPPTPAALALAVAQIGLVLLIRPTFRARWLTARALPVFLTHQSALLVVTLVGSAFGVLPGLHDLPDDPLWLVSRVLWLPLVAGALFVGNRGQQRRGHRDDVQRDHRRRGAQDEQRGHARQRGQQPGPAPVARAGLGGVQQVPAQQQVDQVLQRVDVQHDQGRGGAGEPGDDETQHAQHSVPDAERGREPRPVGFPGVAGGRQEPALEPVEGQQQRHEHEHQHGRPAR</sequence>
<feature type="transmembrane region" description="Helical" evidence="2">
    <location>
        <begin position="218"/>
        <end position="237"/>
    </location>
</feature>
<feature type="compositionally biased region" description="Basic and acidic residues" evidence="1">
    <location>
        <begin position="309"/>
        <end position="328"/>
    </location>
</feature>
<keyword evidence="2" id="KW-0472">Membrane</keyword>
<dbReference type="Proteomes" id="UP000542674">
    <property type="component" value="Unassembled WGS sequence"/>
</dbReference>
<accession>A0A7W7SYG4</accession>
<evidence type="ECO:0000256" key="1">
    <source>
        <dbReference type="SAM" id="MobiDB-lite"/>
    </source>
</evidence>
<dbReference type="GO" id="GO:0016747">
    <property type="term" value="F:acyltransferase activity, transferring groups other than amino-acyl groups"/>
    <property type="evidence" value="ECO:0007669"/>
    <property type="project" value="InterPro"/>
</dbReference>
<organism evidence="4 5">
    <name type="scientific">Saccharothrix violaceirubra</name>
    <dbReference type="NCBI Taxonomy" id="413306"/>
    <lineage>
        <taxon>Bacteria</taxon>
        <taxon>Bacillati</taxon>
        <taxon>Actinomycetota</taxon>
        <taxon>Actinomycetes</taxon>
        <taxon>Pseudonocardiales</taxon>
        <taxon>Pseudonocardiaceae</taxon>
        <taxon>Saccharothrix</taxon>
    </lineage>
</organism>
<evidence type="ECO:0000256" key="2">
    <source>
        <dbReference type="SAM" id="Phobius"/>
    </source>
</evidence>
<feature type="region of interest" description="Disordered" evidence="1">
    <location>
        <begin position="371"/>
        <end position="439"/>
    </location>
</feature>
<dbReference type="InterPro" id="IPR002656">
    <property type="entry name" value="Acyl_transf_3_dom"/>
</dbReference>
<dbReference type="EMBL" id="JACHJS010000001">
    <property type="protein sequence ID" value="MBB4963283.1"/>
    <property type="molecule type" value="Genomic_DNA"/>
</dbReference>
<feature type="transmembrane region" description="Helical" evidence="2">
    <location>
        <begin position="12"/>
        <end position="30"/>
    </location>
</feature>
<feature type="compositionally biased region" description="Basic and acidic residues" evidence="1">
    <location>
        <begin position="393"/>
        <end position="402"/>
    </location>
</feature>
<evidence type="ECO:0000313" key="5">
    <source>
        <dbReference type="Proteomes" id="UP000542674"/>
    </source>
</evidence>
<feature type="transmembrane region" description="Helical" evidence="2">
    <location>
        <begin position="50"/>
        <end position="69"/>
    </location>
</feature>
<feature type="transmembrane region" description="Helical" evidence="2">
    <location>
        <begin position="281"/>
        <end position="300"/>
    </location>
</feature>
<feature type="domain" description="Acyltransferase 3" evidence="3">
    <location>
        <begin position="5"/>
        <end position="296"/>
    </location>
</feature>
<feature type="transmembrane region" description="Helical" evidence="2">
    <location>
        <begin position="177"/>
        <end position="198"/>
    </location>
</feature>
<protein>
    <recommendedName>
        <fullName evidence="3">Acyltransferase 3 domain-containing protein</fullName>
    </recommendedName>
</protein>
<evidence type="ECO:0000313" key="4">
    <source>
        <dbReference type="EMBL" id="MBB4963283.1"/>
    </source>
</evidence>
<feature type="compositionally biased region" description="Basic and acidic residues" evidence="1">
    <location>
        <begin position="425"/>
        <end position="439"/>
    </location>
</feature>